<dbReference type="EMBL" id="KX592572">
    <property type="protein sequence ID" value="ASG91838.1"/>
    <property type="molecule type" value="Genomic_DNA"/>
</dbReference>
<dbReference type="InterPro" id="IPR010746">
    <property type="entry name" value="CYMV_Orf1"/>
</dbReference>
<reference evidence="2" key="1">
    <citation type="journal article" date="2017" name="Virol. J.">
        <title>The proposed new species, cacao red vein virus, and three previously recognized badnavirus species are associated with cacao swollen shoot disease.</title>
        <authorList>
            <person name="Chingandu N."/>
            <person name="Kouakou K."/>
            <person name="Aka R."/>
            <person name="Ameyaw G."/>
            <person name="Gutierrez O.A."/>
            <person name="Herrmann H.W."/>
            <person name="Brown J.K."/>
        </authorList>
    </citation>
    <scope>NUCLEOTIDE SEQUENCE</scope>
    <source>
        <strain evidence="2">GH64</strain>
    </source>
</reference>
<name>A0A220I9Z3_9VIRU</name>
<accession>A0A220I9Z3</accession>
<sequence>MLYSCGPGLIFCIRKEMILMSARWENSIQEWYEKSHTANLEYLDLATTSKVTTNQLAHNLAVTFDRVSLGNRVVLKNLKQIQESLLNLERQVEKVESTLKKTQQRLKDNKPLTEDAVKSLVREIAQQPKLVEEQALRLTQELEVKLEKVEKLLHQLGLTIGQ</sequence>
<feature type="coiled-coil region" evidence="1">
    <location>
        <begin position="71"/>
        <end position="105"/>
    </location>
</feature>
<evidence type="ECO:0000256" key="1">
    <source>
        <dbReference type="SAM" id="Coils"/>
    </source>
</evidence>
<proteinExistence type="predicted"/>
<evidence type="ECO:0000313" key="2">
    <source>
        <dbReference type="EMBL" id="ASG91838.1"/>
    </source>
</evidence>
<organism evidence="2">
    <name type="scientific">Cacao swollen shoot virus</name>
    <dbReference type="NCBI Taxonomy" id="31559"/>
    <lineage>
        <taxon>Viruses</taxon>
        <taxon>Riboviria</taxon>
        <taxon>Pararnavirae</taxon>
        <taxon>Artverviricota</taxon>
        <taxon>Revtraviricetes</taxon>
        <taxon>Ortervirales</taxon>
        <taxon>Caulimoviridae</taxon>
        <taxon>Badnavirus</taxon>
        <taxon>Badnavirus etainflatheobromae</taxon>
    </lineage>
</organism>
<dbReference type="Pfam" id="PF07028">
    <property type="entry name" value="DUF1319"/>
    <property type="match status" value="1"/>
</dbReference>
<keyword evidence="1" id="KW-0175">Coiled coil</keyword>
<protein>
    <submittedName>
        <fullName evidence="2">ORF1</fullName>
    </submittedName>
</protein>